<organism evidence="2 3">
    <name type="scientific">Symbiodinium necroappetens</name>
    <dbReference type="NCBI Taxonomy" id="1628268"/>
    <lineage>
        <taxon>Eukaryota</taxon>
        <taxon>Sar</taxon>
        <taxon>Alveolata</taxon>
        <taxon>Dinophyceae</taxon>
        <taxon>Suessiales</taxon>
        <taxon>Symbiodiniaceae</taxon>
        <taxon>Symbiodinium</taxon>
    </lineage>
</organism>
<feature type="chain" id="PRO_5032346618" evidence="1">
    <location>
        <begin position="20"/>
        <end position="176"/>
    </location>
</feature>
<keyword evidence="1" id="KW-0732">Signal</keyword>
<reference evidence="2" key="1">
    <citation type="submission" date="2021-02" db="EMBL/GenBank/DDBJ databases">
        <authorList>
            <person name="Dougan E. K."/>
            <person name="Rhodes N."/>
            <person name="Thang M."/>
            <person name="Chan C."/>
        </authorList>
    </citation>
    <scope>NUCLEOTIDE SEQUENCE</scope>
</reference>
<name>A0A812JEP7_9DINO</name>
<evidence type="ECO:0000256" key="1">
    <source>
        <dbReference type="SAM" id="SignalP"/>
    </source>
</evidence>
<feature type="non-terminal residue" evidence="2">
    <location>
        <position position="1"/>
    </location>
</feature>
<dbReference type="OrthoDB" id="420660at2759"/>
<keyword evidence="3" id="KW-1185">Reference proteome</keyword>
<proteinExistence type="predicted"/>
<comment type="caution">
    <text evidence="2">The sequence shown here is derived from an EMBL/GenBank/DDBJ whole genome shotgun (WGS) entry which is preliminary data.</text>
</comment>
<dbReference type="EMBL" id="CAJNJA010005905">
    <property type="protein sequence ID" value="CAE7201291.1"/>
    <property type="molecule type" value="Genomic_DNA"/>
</dbReference>
<accession>A0A812JEP7</accession>
<evidence type="ECO:0000313" key="2">
    <source>
        <dbReference type="EMBL" id="CAE7201291.1"/>
    </source>
</evidence>
<sequence>MARSTFAMTLVMLMLPATALRNKDDAVTMQAGISEARDPEAELSSWLLEVGLSYADAGWSRNLKTCGATLPYLKKLYQELTGGLALPQGDAIPKMFDYAKKALDPAQLSNMFWVLHDCNVEKGLCLYKEEALSRAPGLLEMGTSSKELLKLYNFLTDDIERPKKEAMEVAAAGCEA</sequence>
<gene>
    <name evidence="2" type="ORF">SNEC2469_LOCUS1568</name>
</gene>
<dbReference type="AlphaFoldDB" id="A0A812JEP7"/>
<feature type="signal peptide" evidence="1">
    <location>
        <begin position="1"/>
        <end position="19"/>
    </location>
</feature>
<protein>
    <submittedName>
        <fullName evidence="2">Uncharacterized protein</fullName>
    </submittedName>
</protein>
<evidence type="ECO:0000313" key="3">
    <source>
        <dbReference type="Proteomes" id="UP000601435"/>
    </source>
</evidence>
<dbReference type="Proteomes" id="UP000601435">
    <property type="component" value="Unassembled WGS sequence"/>
</dbReference>